<protein>
    <submittedName>
        <fullName evidence="1">Uncharacterized protein</fullName>
    </submittedName>
</protein>
<name>A0A0F9RDS8_9ZZZZ</name>
<dbReference type="AlphaFoldDB" id="A0A0F9RDS8"/>
<reference evidence="1" key="1">
    <citation type="journal article" date="2015" name="Nature">
        <title>Complex archaea that bridge the gap between prokaryotes and eukaryotes.</title>
        <authorList>
            <person name="Spang A."/>
            <person name="Saw J.H."/>
            <person name="Jorgensen S.L."/>
            <person name="Zaremba-Niedzwiedzka K."/>
            <person name="Martijn J."/>
            <person name="Lind A.E."/>
            <person name="van Eijk R."/>
            <person name="Schleper C."/>
            <person name="Guy L."/>
            <person name="Ettema T.J."/>
        </authorList>
    </citation>
    <scope>NUCLEOTIDE SEQUENCE</scope>
</reference>
<comment type="caution">
    <text evidence="1">The sequence shown here is derived from an EMBL/GenBank/DDBJ whole genome shotgun (WGS) entry which is preliminary data.</text>
</comment>
<dbReference type="EMBL" id="LAZR01001261">
    <property type="protein sequence ID" value="KKN47712.1"/>
    <property type="molecule type" value="Genomic_DNA"/>
</dbReference>
<evidence type="ECO:0000313" key="1">
    <source>
        <dbReference type="EMBL" id="KKN47712.1"/>
    </source>
</evidence>
<accession>A0A0F9RDS8</accession>
<proteinExistence type="predicted"/>
<gene>
    <name evidence="1" type="ORF">LCGC14_0660350</name>
</gene>
<organism evidence="1">
    <name type="scientific">marine sediment metagenome</name>
    <dbReference type="NCBI Taxonomy" id="412755"/>
    <lineage>
        <taxon>unclassified sequences</taxon>
        <taxon>metagenomes</taxon>
        <taxon>ecological metagenomes</taxon>
    </lineage>
</organism>
<sequence length="38" mass="4504">MILLSTLIRLLKPYYPGISRLDIVIAALEELLFKHRHR</sequence>